<dbReference type="Pfam" id="PF13444">
    <property type="entry name" value="Acetyltransf_5"/>
    <property type="match status" value="1"/>
</dbReference>
<dbReference type="EMBL" id="FNXF01000003">
    <property type="protein sequence ID" value="SEH72251.1"/>
    <property type="molecule type" value="Genomic_DNA"/>
</dbReference>
<protein>
    <submittedName>
        <fullName evidence="1">N-acyl amino acid synthase, PEP-CTERM/exosortase system-associated</fullName>
    </submittedName>
</protein>
<dbReference type="InterPro" id="IPR022484">
    <property type="entry name" value="PEP-CTERM/exosrtase_acylTfrase"/>
</dbReference>
<dbReference type="STRING" id="173990.SAMN05660691_01020"/>
<dbReference type="RefSeq" id="WP_092790945.1">
    <property type="nucleotide sequence ID" value="NZ_DASWWU010000016.1"/>
</dbReference>
<dbReference type="AlphaFoldDB" id="A0A1H6KL22"/>
<evidence type="ECO:0000313" key="2">
    <source>
        <dbReference type="Proteomes" id="UP000199371"/>
    </source>
</evidence>
<reference evidence="2" key="1">
    <citation type="submission" date="2016-10" db="EMBL/GenBank/DDBJ databases">
        <authorList>
            <person name="Varghese N."/>
            <person name="Submissions S."/>
        </authorList>
    </citation>
    <scope>NUCLEOTIDE SEQUENCE [LARGE SCALE GENOMIC DNA]</scope>
    <source>
        <strain evidence="2">DSM 17616</strain>
    </source>
</reference>
<dbReference type="Gene3D" id="3.40.630.30">
    <property type="match status" value="1"/>
</dbReference>
<dbReference type="OrthoDB" id="582214at2"/>
<name>A0A1H6KL22_9GAMM</name>
<dbReference type="Proteomes" id="UP000199371">
    <property type="component" value="Unassembled WGS sequence"/>
</dbReference>
<evidence type="ECO:0000313" key="1">
    <source>
        <dbReference type="EMBL" id="SEH72251.1"/>
    </source>
</evidence>
<sequence length="257" mass="29960">MDCVSLADNFKQYFEIKFAASTALRQESFKIRHSVYCEELGWEPLRENGMETDECDEYSFALLLVHKRTGQYAGTARLVIPPAENPSYQLPFEQHCLSSVRTDLIDLSEFERGSFSEISRLAVPEAFRRRLGEQNTPYVINEINLEKDVFSEEERRNFPNIAIGLYLSIIALVQMCHHKAMFVVVEPRLKKRLERLGLAFEQIGDEMDYHGTRALFYLPEHKFISALNPEILQLFNMLKSQLAPQLRLYPYLIRQKD</sequence>
<dbReference type="InterPro" id="IPR016181">
    <property type="entry name" value="Acyl_CoA_acyltransferase"/>
</dbReference>
<keyword evidence="2" id="KW-1185">Reference proteome</keyword>
<proteinExistence type="predicted"/>
<dbReference type="NCBIfam" id="TIGR03694">
    <property type="entry name" value="exosort_acyl"/>
    <property type="match status" value="1"/>
</dbReference>
<gene>
    <name evidence="1" type="ORF">SAMN05660691_01020</name>
</gene>
<accession>A0A1H6KL22</accession>
<organism evidence="1 2">
    <name type="scientific">Rheinheimera pacifica</name>
    <dbReference type="NCBI Taxonomy" id="173990"/>
    <lineage>
        <taxon>Bacteria</taxon>
        <taxon>Pseudomonadati</taxon>
        <taxon>Pseudomonadota</taxon>
        <taxon>Gammaproteobacteria</taxon>
        <taxon>Chromatiales</taxon>
        <taxon>Chromatiaceae</taxon>
        <taxon>Rheinheimera</taxon>
    </lineage>
</organism>
<dbReference type="SUPFAM" id="SSF55729">
    <property type="entry name" value="Acyl-CoA N-acyltransferases (Nat)"/>
    <property type="match status" value="1"/>
</dbReference>